<reference evidence="7 8" key="1">
    <citation type="submission" date="2019-06" db="EMBL/GenBank/DDBJ databases">
        <title>Whole genome sequence for Cellvibrionaceae sp. R142.</title>
        <authorList>
            <person name="Wang G."/>
        </authorList>
    </citation>
    <scope>NUCLEOTIDE SEQUENCE [LARGE SCALE GENOMIC DNA]</scope>
    <source>
        <strain evidence="7 8">R142</strain>
    </source>
</reference>
<keyword evidence="5" id="KW-0472">Membrane</keyword>
<dbReference type="InterPro" id="IPR005467">
    <property type="entry name" value="His_kinase_dom"/>
</dbReference>
<dbReference type="RefSeq" id="WP_142905212.1">
    <property type="nucleotide sequence ID" value="NZ_ML660095.1"/>
</dbReference>
<gene>
    <name evidence="7" type="ORF">FKG94_15445</name>
</gene>
<evidence type="ECO:0000259" key="6">
    <source>
        <dbReference type="PROSITE" id="PS50109"/>
    </source>
</evidence>
<evidence type="ECO:0000256" key="1">
    <source>
        <dbReference type="ARBA" id="ARBA00000085"/>
    </source>
</evidence>
<dbReference type="EMBL" id="VHSG01000015">
    <property type="protein sequence ID" value="TQV76003.1"/>
    <property type="molecule type" value="Genomic_DNA"/>
</dbReference>
<keyword evidence="5" id="KW-1133">Transmembrane helix</keyword>
<dbReference type="PRINTS" id="PR00344">
    <property type="entry name" value="BCTRLSENSOR"/>
</dbReference>
<evidence type="ECO:0000256" key="5">
    <source>
        <dbReference type="SAM" id="Phobius"/>
    </source>
</evidence>
<dbReference type="SUPFAM" id="SSF47384">
    <property type="entry name" value="Homodimeric domain of signal transducing histidine kinase"/>
    <property type="match status" value="1"/>
</dbReference>
<dbReference type="EC" id="2.7.13.3" evidence="2"/>
<sequence>MRISLQTLIVIGTCVAGAALVFGLVSAQYQQIAALQKQAELSQLAQRDNRHLQLMSAQWLTTIDLFFGYQQSYLVGGISTQAEQLVAISRQFEELDNPDISTLAATLPESIRAVVALTGEAAIQADPDSDAWNESVTRTDAITASLIDQLDQLDSTVAQQLQMDTSLLAGANRRLQFVLGISCSLYILVMLLAWLWLNKSIVRPLEVLSAQTAQNKFSDDSIFLIGKAPREIVALSKGLHNFTARLAKAKNQVEKKKTELEENLQELQDTRLQLIQAEKLSSIGQLAAGIAHEINNPMSYIKSNLSTLTRYFDAFKRAIAGQEALFQAAADAPQTAGTHLQELRTLHEEEDFEFLIPDSQEILKDAVDGAVRIQGIVKDLYGFSHVNNNGYTQVNINDLVQQALRIVANQLSPDTKVVTRLGKIPVIIAEGDKLSQVFLNLLVNASHALNGGGQITLATGAKDRRVWLQVKDNGCGMPEDTLVKIFDPFFTTKDVGEGTGLGLHIVQEIIHSHSGKIDVKSAPGKGTVFSIVLPVEQAGYQADTVTPMQ</sequence>
<organism evidence="7 8">
    <name type="scientific">Exilibacterium tricleocarpae</name>
    <dbReference type="NCBI Taxonomy" id="2591008"/>
    <lineage>
        <taxon>Bacteria</taxon>
        <taxon>Pseudomonadati</taxon>
        <taxon>Pseudomonadota</taxon>
        <taxon>Gammaproteobacteria</taxon>
        <taxon>Cellvibrionales</taxon>
        <taxon>Cellvibrionaceae</taxon>
        <taxon>Exilibacterium</taxon>
    </lineage>
</organism>
<dbReference type="InterPro" id="IPR004358">
    <property type="entry name" value="Sig_transdc_His_kin-like_C"/>
</dbReference>
<proteinExistence type="predicted"/>
<feature type="domain" description="Histidine kinase" evidence="6">
    <location>
        <begin position="289"/>
        <end position="537"/>
    </location>
</feature>
<dbReference type="PROSITE" id="PS50109">
    <property type="entry name" value="HIS_KIN"/>
    <property type="match status" value="1"/>
</dbReference>
<dbReference type="Proteomes" id="UP000319732">
    <property type="component" value="Unassembled WGS sequence"/>
</dbReference>
<dbReference type="AlphaFoldDB" id="A0A545TFK4"/>
<evidence type="ECO:0000256" key="2">
    <source>
        <dbReference type="ARBA" id="ARBA00012438"/>
    </source>
</evidence>
<comment type="caution">
    <text evidence="7">The sequence shown here is derived from an EMBL/GenBank/DDBJ whole genome shotgun (WGS) entry which is preliminary data.</text>
</comment>
<dbReference type="SUPFAM" id="SSF55874">
    <property type="entry name" value="ATPase domain of HSP90 chaperone/DNA topoisomerase II/histidine kinase"/>
    <property type="match status" value="1"/>
</dbReference>
<dbReference type="SMART" id="SM00388">
    <property type="entry name" value="HisKA"/>
    <property type="match status" value="1"/>
</dbReference>
<protein>
    <recommendedName>
        <fullName evidence="2">histidine kinase</fullName>
        <ecNumber evidence="2">2.7.13.3</ecNumber>
    </recommendedName>
</protein>
<dbReference type="OrthoDB" id="1931120at2"/>
<feature type="coiled-coil region" evidence="4">
    <location>
        <begin position="239"/>
        <end position="280"/>
    </location>
</feature>
<dbReference type="SMART" id="SM00387">
    <property type="entry name" value="HATPase_c"/>
    <property type="match status" value="1"/>
</dbReference>
<dbReference type="Gene3D" id="1.10.287.130">
    <property type="match status" value="1"/>
</dbReference>
<dbReference type="InterPro" id="IPR036097">
    <property type="entry name" value="HisK_dim/P_sf"/>
</dbReference>
<evidence type="ECO:0000313" key="7">
    <source>
        <dbReference type="EMBL" id="TQV76003.1"/>
    </source>
</evidence>
<dbReference type="Pfam" id="PF02518">
    <property type="entry name" value="HATPase_c"/>
    <property type="match status" value="1"/>
</dbReference>
<dbReference type="PANTHER" id="PTHR43065">
    <property type="entry name" value="SENSOR HISTIDINE KINASE"/>
    <property type="match status" value="1"/>
</dbReference>
<keyword evidence="4" id="KW-0175">Coiled coil</keyword>
<keyword evidence="3" id="KW-0597">Phosphoprotein</keyword>
<evidence type="ECO:0000313" key="8">
    <source>
        <dbReference type="Proteomes" id="UP000319732"/>
    </source>
</evidence>
<evidence type="ECO:0000256" key="4">
    <source>
        <dbReference type="SAM" id="Coils"/>
    </source>
</evidence>
<dbReference type="CDD" id="cd00082">
    <property type="entry name" value="HisKA"/>
    <property type="match status" value="1"/>
</dbReference>
<dbReference type="PANTHER" id="PTHR43065:SF50">
    <property type="entry name" value="HISTIDINE KINASE"/>
    <property type="match status" value="1"/>
</dbReference>
<accession>A0A545TFK4</accession>
<dbReference type="InterPro" id="IPR003594">
    <property type="entry name" value="HATPase_dom"/>
</dbReference>
<keyword evidence="5" id="KW-0812">Transmembrane</keyword>
<dbReference type="InterPro" id="IPR036890">
    <property type="entry name" value="HATPase_C_sf"/>
</dbReference>
<name>A0A545TFK4_9GAMM</name>
<dbReference type="Gene3D" id="3.30.565.10">
    <property type="entry name" value="Histidine kinase-like ATPase, C-terminal domain"/>
    <property type="match status" value="1"/>
</dbReference>
<keyword evidence="8" id="KW-1185">Reference proteome</keyword>
<feature type="transmembrane region" description="Helical" evidence="5">
    <location>
        <begin position="177"/>
        <end position="197"/>
    </location>
</feature>
<evidence type="ECO:0000256" key="3">
    <source>
        <dbReference type="ARBA" id="ARBA00022553"/>
    </source>
</evidence>
<dbReference type="GO" id="GO:0000155">
    <property type="term" value="F:phosphorelay sensor kinase activity"/>
    <property type="evidence" value="ECO:0007669"/>
    <property type="project" value="InterPro"/>
</dbReference>
<dbReference type="InterPro" id="IPR003661">
    <property type="entry name" value="HisK_dim/P_dom"/>
</dbReference>
<comment type="catalytic activity">
    <reaction evidence="1">
        <text>ATP + protein L-histidine = ADP + protein N-phospho-L-histidine.</text>
        <dbReference type="EC" id="2.7.13.3"/>
    </reaction>
</comment>